<dbReference type="InterPro" id="IPR003761">
    <property type="entry name" value="Exonuc_VII_S"/>
</dbReference>
<keyword evidence="10" id="KW-1185">Reference proteome</keyword>
<evidence type="ECO:0000256" key="2">
    <source>
        <dbReference type="ARBA" id="ARBA00022490"/>
    </source>
</evidence>
<evidence type="ECO:0000256" key="6">
    <source>
        <dbReference type="HAMAP-Rule" id="MF_00337"/>
    </source>
</evidence>
<comment type="function">
    <text evidence="6">Bidirectionally degrades single-stranded DNA into large acid-insoluble oligonucleotides, which are then degraded further into small acid-soluble oligonucleotides.</text>
</comment>
<dbReference type="Gene3D" id="1.10.287.1040">
    <property type="entry name" value="Exonuclease VII, small subunit"/>
    <property type="match status" value="1"/>
</dbReference>
<evidence type="ECO:0000256" key="8">
    <source>
        <dbReference type="SAM" id="MobiDB-lite"/>
    </source>
</evidence>
<evidence type="ECO:0000256" key="3">
    <source>
        <dbReference type="ARBA" id="ARBA00022722"/>
    </source>
</evidence>
<evidence type="ECO:0000256" key="4">
    <source>
        <dbReference type="ARBA" id="ARBA00022801"/>
    </source>
</evidence>
<keyword evidence="2 6" id="KW-0963">Cytoplasm</keyword>
<accession>A0ABM9H9T7</accession>
<dbReference type="Proteomes" id="UP001157733">
    <property type="component" value="Chromosome"/>
</dbReference>
<feature type="compositionally biased region" description="Acidic residues" evidence="8">
    <location>
        <begin position="77"/>
        <end position="92"/>
    </location>
</feature>
<dbReference type="GO" id="GO:0008855">
    <property type="term" value="F:exodeoxyribonuclease VII activity"/>
    <property type="evidence" value="ECO:0007669"/>
    <property type="project" value="UniProtKB-EC"/>
</dbReference>
<protein>
    <recommendedName>
        <fullName evidence="6">Exodeoxyribonuclease 7 small subunit</fullName>
        <ecNumber evidence="6">3.1.11.6</ecNumber>
    </recommendedName>
    <alternativeName>
        <fullName evidence="6">Exodeoxyribonuclease VII small subunit</fullName>
        <shortName evidence="6">Exonuclease VII small subunit</shortName>
    </alternativeName>
</protein>
<dbReference type="InterPro" id="IPR037004">
    <property type="entry name" value="Exonuc_VII_ssu_sf"/>
</dbReference>
<organism evidence="9 10">
    <name type="scientific">Nitrospina watsonii</name>
    <dbReference type="NCBI Taxonomy" id="1323948"/>
    <lineage>
        <taxon>Bacteria</taxon>
        <taxon>Pseudomonadati</taxon>
        <taxon>Nitrospinota/Tectimicrobiota group</taxon>
        <taxon>Nitrospinota</taxon>
        <taxon>Nitrospinia</taxon>
        <taxon>Nitrospinales</taxon>
        <taxon>Nitrospinaceae</taxon>
        <taxon>Nitrospina</taxon>
    </lineage>
</organism>
<dbReference type="EMBL" id="OX336137">
    <property type="protein sequence ID" value="CAI2716914.1"/>
    <property type="molecule type" value="Genomic_DNA"/>
</dbReference>
<dbReference type="PANTHER" id="PTHR34137">
    <property type="entry name" value="EXODEOXYRIBONUCLEASE 7 SMALL SUBUNIT"/>
    <property type="match status" value="1"/>
</dbReference>
<comment type="catalytic activity">
    <reaction evidence="6">
        <text>Exonucleolytic cleavage in either 5'- to 3'- or 3'- to 5'-direction to yield nucleoside 5'-phosphates.</text>
        <dbReference type="EC" id="3.1.11.6"/>
    </reaction>
</comment>
<dbReference type="PANTHER" id="PTHR34137:SF1">
    <property type="entry name" value="EXODEOXYRIBONUCLEASE 7 SMALL SUBUNIT"/>
    <property type="match status" value="1"/>
</dbReference>
<dbReference type="RefSeq" id="WP_282009900.1">
    <property type="nucleotide sequence ID" value="NZ_OX336137.1"/>
</dbReference>
<evidence type="ECO:0000313" key="10">
    <source>
        <dbReference type="Proteomes" id="UP001157733"/>
    </source>
</evidence>
<keyword evidence="7" id="KW-0175">Coiled coil</keyword>
<evidence type="ECO:0000256" key="5">
    <source>
        <dbReference type="ARBA" id="ARBA00022839"/>
    </source>
</evidence>
<feature type="coiled-coil region" evidence="7">
    <location>
        <begin position="3"/>
        <end position="61"/>
    </location>
</feature>
<dbReference type="EC" id="3.1.11.6" evidence="6"/>
<comment type="subcellular location">
    <subcellularLocation>
        <location evidence="6">Cytoplasm</location>
    </subcellularLocation>
</comment>
<dbReference type="HAMAP" id="MF_00337">
    <property type="entry name" value="Exonuc_7_S"/>
    <property type="match status" value="1"/>
</dbReference>
<sequence>MAEMKFEKALQRLEQIVAELEKGELDIDKSLQIFEEGIKMSRICSKKLQEAEQKIETLTRNQKGELVAELFGGEAALDADDDEDDDDEEEDS</sequence>
<proteinExistence type="inferred from homology"/>
<keyword evidence="3 6" id="KW-0540">Nuclease</keyword>
<keyword evidence="5 6" id="KW-0269">Exonuclease</keyword>
<comment type="subunit">
    <text evidence="6">Heterooligomer composed of large and small subunits.</text>
</comment>
<evidence type="ECO:0000256" key="1">
    <source>
        <dbReference type="ARBA" id="ARBA00009998"/>
    </source>
</evidence>
<comment type="similarity">
    <text evidence="1 6">Belongs to the XseB family.</text>
</comment>
<dbReference type="NCBIfam" id="TIGR01280">
    <property type="entry name" value="xseB"/>
    <property type="match status" value="1"/>
</dbReference>
<name>A0ABM9H9T7_9BACT</name>
<evidence type="ECO:0000256" key="7">
    <source>
        <dbReference type="SAM" id="Coils"/>
    </source>
</evidence>
<reference evidence="9 10" key="1">
    <citation type="submission" date="2022-09" db="EMBL/GenBank/DDBJ databases">
        <authorList>
            <person name="Kop L."/>
        </authorList>
    </citation>
    <scope>NUCLEOTIDE SEQUENCE [LARGE SCALE GENOMIC DNA]</scope>
    <source>
        <strain evidence="9 10">347</strain>
    </source>
</reference>
<dbReference type="SUPFAM" id="SSF116842">
    <property type="entry name" value="XseB-like"/>
    <property type="match status" value="1"/>
</dbReference>
<evidence type="ECO:0000313" key="9">
    <source>
        <dbReference type="EMBL" id="CAI2716914.1"/>
    </source>
</evidence>
<feature type="region of interest" description="Disordered" evidence="8">
    <location>
        <begin position="72"/>
        <end position="92"/>
    </location>
</feature>
<keyword evidence="4 6" id="KW-0378">Hydrolase</keyword>
<dbReference type="NCBIfam" id="NF002140">
    <property type="entry name" value="PRK00977.1-4"/>
    <property type="match status" value="1"/>
</dbReference>
<dbReference type="Pfam" id="PF02609">
    <property type="entry name" value="Exonuc_VII_S"/>
    <property type="match status" value="1"/>
</dbReference>
<gene>
    <name evidence="6 9" type="primary">xseB</name>
    <name evidence="9" type="ORF">NSPWAT_0054</name>
</gene>